<reference evidence="11 12" key="1">
    <citation type="journal article" date="2014" name="Nat. Genet.">
        <title>Genome sequence of the hot pepper provides insights into the evolution of pungency in Capsicum species.</title>
        <authorList>
            <person name="Kim S."/>
            <person name="Park M."/>
            <person name="Yeom S.I."/>
            <person name="Kim Y.M."/>
            <person name="Lee J.M."/>
            <person name="Lee H.A."/>
            <person name="Seo E."/>
            <person name="Choi J."/>
            <person name="Cheong K."/>
            <person name="Kim K.T."/>
            <person name="Jung K."/>
            <person name="Lee G.W."/>
            <person name="Oh S.K."/>
            <person name="Bae C."/>
            <person name="Kim S.B."/>
            <person name="Lee H.Y."/>
            <person name="Kim S.Y."/>
            <person name="Kim M.S."/>
            <person name="Kang B.C."/>
            <person name="Jo Y.D."/>
            <person name="Yang H.B."/>
            <person name="Jeong H.J."/>
            <person name="Kang W.H."/>
            <person name="Kwon J.K."/>
            <person name="Shin C."/>
            <person name="Lim J.Y."/>
            <person name="Park J.H."/>
            <person name="Huh J.H."/>
            <person name="Kim J.S."/>
            <person name="Kim B.D."/>
            <person name="Cohen O."/>
            <person name="Paran I."/>
            <person name="Suh M.C."/>
            <person name="Lee S.B."/>
            <person name="Kim Y.K."/>
            <person name="Shin Y."/>
            <person name="Noh S.J."/>
            <person name="Park J."/>
            <person name="Seo Y.S."/>
            <person name="Kwon S.Y."/>
            <person name="Kim H.A."/>
            <person name="Park J.M."/>
            <person name="Kim H.J."/>
            <person name="Choi S.B."/>
            <person name="Bosland P.W."/>
            <person name="Reeves G."/>
            <person name="Jo S.H."/>
            <person name="Lee B.W."/>
            <person name="Cho H.T."/>
            <person name="Choi H.S."/>
            <person name="Lee M.S."/>
            <person name="Yu Y."/>
            <person name="Do Choi Y."/>
            <person name="Park B.S."/>
            <person name="van Deynze A."/>
            <person name="Ashrafi H."/>
            <person name="Hill T."/>
            <person name="Kim W.T."/>
            <person name="Pai H.S."/>
            <person name="Ahn H.K."/>
            <person name="Yeam I."/>
            <person name="Giovannoni J.J."/>
            <person name="Rose J.K."/>
            <person name="Sorensen I."/>
            <person name="Lee S.J."/>
            <person name="Kim R.W."/>
            <person name="Choi I.Y."/>
            <person name="Choi B.S."/>
            <person name="Lim J.S."/>
            <person name="Lee Y.H."/>
            <person name="Choi D."/>
        </authorList>
    </citation>
    <scope>NUCLEOTIDE SEQUENCE [LARGE SCALE GENOMIC DNA]</scope>
    <source>
        <strain evidence="12">cv. CM334</strain>
    </source>
</reference>
<sequence>MMKNPHIMAKAESELRQVYTEKKIYDEENVETLTYLKLVVKEALRLHLPVPFIGPRECREKTNIKGYTIPFKTRVLVNAWTLARDPESWNNPERFTPQRFENSSVHFIGNHFELISFGVGRRICLVFLQITYQDKATQTDIIEDDALEKIFKTLTTLSMKVDSMSNEIEKLKTNEDKLKSVATNQLTQQCAELCRSEDIKISELEGDIRTLRKTHNVYQSTIAGIMTPPTVHSGPFISSVLLGQIGHRSEDIWNNGTCDTLTCHRYDGDFWDYISRNPLHERDVAILYGLPVDGLPVTGIDLTLDPADWQTRMVDLLGWAPIDIDRGFQGGRLLMTSLIKHITNLRLIIDASSEIDVQQRVRLYLLWIIGGMLAVDTSGNKVKLMYLHLLTDLSKVGQYAWGAATLAILYRYLCHASQKGIRVIGDFLPLLQVWIYERILPLRLQRDPDLLVVEWLISILLGSTRARVWSNGLCHDTEAPHLLYLFRDQLDLLMEHQPRMQLSGTIQIGVVGERGRGRIEAQYPCGDEYVEPRPQPRRRGRRWEEIPNYDRGEDAGTQISPVHDHVSSDRPSNSFEQHFRGIAKNIHASSLNYLEFTDSDFYGHSPIIPDPNPRRIPPIDPVPFMLDLEYQVDDNGIELESHVDDNGENTLGVGSRRGGRPRGRPPGRSRFQNAPAIRRNRPDEIDGGEPAHPHMLRPRANIHPRGCGTH</sequence>
<keyword evidence="8" id="KW-0175">Coiled coil</keyword>
<evidence type="ECO:0000313" key="12">
    <source>
        <dbReference type="Proteomes" id="UP000222542"/>
    </source>
</evidence>
<feature type="region of interest" description="Disordered" evidence="9">
    <location>
        <begin position="643"/>
        <end position="710"/>
    </location>
</feature>
<dbReference type="GO" id="GO:0020037">
    <property type="term" value="F:heme binding"/>
    <property type="evidence" value="ECO:0007669"/>
    <property type="project" value="InterPro"/>
</dbReference>
<dbReference type="Gene3D" id="1.10.630.10">
    <property type="entry name" value="Cytochrome P450"/>
    <property type="match status" value="1"/>
</dbReference>
<dbReference type="Pfam" id="PF10536">
    <property type="entry name" value="PMD"/>
    <property type="match status" value="1"/>
</dbReference>
<evidence type="ECO:0000256" key="8">
    <source>
        <dbReference type="SAM" id="Coils"/>
    </source>
</evidence>
<feature type="coiled-coil region" evidence="8">
    <location>
        <begin position="154"/>
        <end position="181"/>
    </location>
</feature>
<feature type="compositionally biased region" description="Basic and acidic residues" evidence="9">
    <location>
        <begin position="542"/>
        <end position="554"/>
    </location>
</feature>
<feature type="binding site" description="axial binding residue" evidence="7">
    <location>
        <position position="124"/>
    </location>
    <ligand>
        <name>heme</name>
        <dbReference type="ChEBI" id="CHEBI:30413"/>
    </ligand>
    <ligandPart>
        <name>Fe</name>
        <dbReference type="ChEBI" id="CHEBI:18248"/>
    </ligandPart>
</feature>
<organism evidence="11 12">
    <name type="scientific">Capsicum annuum</name>
    <name type="common">Capsicum pepper</name>
    <dbReference type="NCBI Taxonomy" id="4072"/>
    <lineage>
        <taxon>Eukaryota</taxon>
        <taxon>Viridiplantae</taxon>
        <taxon>Streptophyta</taxon>
        <taxon>Embryophyta</taxon>
        <taxon>Tracheophyta</taxon>
        <taxon>Spermatophyta</taxon>
        <taxon>Magnoliopsida</taxon>
        <taxon>eudicotyledons</taxon>
        <taxon>Gunneridae</taxon>
        <taxon>Pentapetalae</taxon>
        <taxon>asterids</taxon>
        <taxon>lamiids</taxon>
        <taxon>Solanales</taxon>
        <taxon>Solanaceae</taxon>
        <taxon>Solanoideae</taxon>
        <taxon>Capsiceae</taxon>
        <taxon>Capsicum</taxon>
    </lineage>
</organism>
<evidence type="ECO:0000256" key="7">
    <source>
        <dbReference type="PIRSR" id="PIRSR602401-1"/>
    </source>
</evidence>
<feature type="region of interest" description="Disordered" evidence="9">
    <location>
        <begin position="529"/>
        <end position="574"/>
    </location>
</feature>
<dbReference type="Pfam" id="PF00067">
    <property type="entry name" value="p450"/>
    <property type="match status" value="1"/>
</dbReference>
<dbReference type="SUPFAM" id="SSF48264">
    <property type="entry name" value="Cytochrome P450"/>
    <property type="match status" value="1"/>
</dbReference>
<dbReference type="STRING" id="4072.A0A2G2YID9"/>
<dbReference type="PANTHER" id="PTHR47953:SF20">
    <property type="entry name" value="CYTOCHROME P450"/>
    <property type="match status" value="1"/>
</dbReference>
<protein>
    <recommendedName>
        <fullName evidence="10">Aminotransferase-like plant mobile domain-containing protein</fullName>
    </recommendedName>
</protein>
<keyword evidence="12" id="KW-1185">Reference proteome</keyword>
<keyword evidence="3 7" id="KW-0479">Metal-binding</keyword>
<dbReference type="Proteomes" id="UP000222542">
    <property type="component" value="Unassembled WGS sequence"/>
</dbReference>
<reference evidence="11 12" key="2">
    <citation type="journal article" date="2017" name="Genome Biol.">
        <title>New reference genome sequences of hot pepper reveal the massive evolution of plant disease-resistance genes by retroduplication.</title>
        <authorList>
            <person name="Kim S."/>
            <person name="Park J."/>
            <person name="Yeom S.I."/>
            <person name="Kim Y.M."/>
            <person name="Seo E."/>
            <person name="Kim K.T."/>
            <person name="Kim M.S."/>
            <person name="Lee J.M."/>
            <person name="Cheong K."/>
            <person name="Shin H.S."/>
            <person name="Kim S.B."/>
            <person name="Han K."/>
            <person name="Lee J."/>
            <person name="Park M."/>
            <person name="Lee H.A."/>
            <person name="Lee H.Y."/>
            <person name="Lee Y."/>
            <person name="Oh S."/>
            <person name="Lee J.H."/>
            <person name="Choi E."/>
            <person name="Choi E."/>
            <person name="Lee S.E."/>
            <person name="Jeon J."/>
            <person name="Kim H."/>
            <person name="Choi G."/>
            <person name="Song H."/>
            <person name="Lee J."/>
            <person name="Lee S.C."/>
            <person name="Kwon J.K."/>
            <person name="Lee H.Y."/>
            <person name="Koo N."/>
            <person name="Hong Y."/>
            <person name="Kim R.W."/>
            <person name="Kang W.H."/>
            <person name="Huh J.H."/>
            <person name="Kang B.C."/>
            <person name="Yang T.J."/>
            <person name="Lee Y.H."/>
            <person name="Bennetzen J.L."/>
            <person name="Choi D."/>
        </authorList>
    </citation>
    <scope>NUCLEOTIDE SEQUENCE [LARGE SCALE GENOMIC DNA]</scope>
    <source>
        <strain evidence="12">cv. CM334</strain>
    </source>
</reference>
<evidence type="ECO:0000256" key="9">
    <source>
        <dbReference type="SAM" id="MobiDB-lite"/>
    </source>
</evidence>
<evidence type="ECO:0000256" key="6">
    <source>
        <dbReference type="ARBA" id="ARBA00023033"/>
    </source>
</evidence>
<comment type="cofactor">
    <cofactor evidence="7">
        <name>heme</name>
        <dbReference type="ChEBI" id="CHEBI:30413"/>
    </cofactor>
</comment>
<evidence type="ECO:0000256" key="1">
    <source>
        <dbReference type="ARBA" id="ARBA00010617"/>
    </source>
</evidence>
<dbReference type="Gramene" id="PHT69507">
    <property type="protein sequence ID" value="PHT69507"/>
    <property type="gene ID" value="T459_24611"/>
</dbReference>
<keyword evidence="5 7" id="KW-0408">Iron</keyword>
<keyword evidence="4" id="KW-0560">Oxidoreductase</keyword>
<dbReference type="InterPro" id="IPR052306">
    <property type="entry name" value="CYP450_71D"/>
</dbReference>
<dbReference type="InterPro" id="IPR019557">
    <property type="entry name" value="AminoTfrase-like_pln_mobile"/>
</dbReference>
<dbReference type="EMBL" id="AYRZ02000010">
    <property type="protein sequence ID" value="PHT69507.1"/>
    <property type="molecule type" value="Genomic_DNA"/>
</dbReference>
<gene>
    <name evidence="11" type="ORF">T459_24611</name>
</gene>
<dbReference type="AlphaFoldDB" id="A0A2G2YID9"/>
<feature type="compositionally biased region" description="Basic and acidic residues" evidence="9">
    <location>
        <begin position="680"/>
        <end position="692"/>
    </location>
</feature>
<evidence type="ECO:0000259" key="10">
    <source>
        <dbReference type="Pfam" id="PF10536"/>
    </source>
</evidence>
<dbReference type="PANTHER" id="PTHR47953">
    <property type="entry name" value="OS08G0105600 PROTEIN"/>
    <property type="match status" value="1"/>
</dbReference>
<evidence type="ECO:0000313" key="11">
    <source>
        <dbReference type="EMBL" id="PHT69507.1"/>
    </source>
</evidence>
<comment type="similarity">
    <text evidence="1">Belongs to the cytochrome P450 family.</text>
</comment>
<dbReference type="InterPro" id="IPR001128">
    <property type="entry name" value="Cyt_P450"/>
</dbReference>
<evidence type="ECO:0000256" key="5">
    <source>
        <dbReference type="ARBA" id="ARBA00023004"/>
    </source>
</evidence>
<evidence type="ECO:0000256" key="2">
    <source>
        <dbReference type="ARBA" id="ARBA00022617"/>
    </source>
</evidence>
<name>A0A2G2YID9_CAPAN</name>
<dbReference type="InterPro" id="IPR036396">
    <property type="entry name" value="Cyt_P450_sf"/>
</dbReference>
<dbReference type="GO" id="GO:0004497">
    <property type="term" value="F:monooxygenase activity"/>
    <property type="evidence" value="ECO:0007669"/>
    <property type="project" value="UniProtKB-KW"/>
</dbReference>
<keyword evidence="6" id="KW-0503">Monooxygenase</keyword>
<keyword evidence="2 7" id="KW-0349">Heme</keyword>
<dbReference type="GO" id="GO:0005506">
    <property type="term" value="F:iron ion binding"/>
    <property type="evidence" value="ECO:0007669"/>
    <property type="project" value="InterPro"/>
</dbReference>
<evidence type="ECO:0000256" key="3">
    <source>
        <dbReference type="ARBA" id="ARBA00022723"/>
    </source>
</evidence>
<evidence type="ECO:0000256" key="4">
    <source>
        <dbReference type="ARBA" id="ARBA00023002"/>
    </source>
</evidence>
<dbReference type="InterPro" id="IPR002401">
    <property type="entry name" value="Cyt_P450_E_grp-I"/>
</dbReference>
<dbReference type="GO" id="GO:0016705">
    <property type="term" value="F:oxidoreductase activity, acting on paired donors, with incorporation or reduction of molecular oxygen"/>
    <property type="evidence" value="ECO:0007669"/>
    <property type="project" value="InterPro"/>
</dbReference>
<proteinExistence type="inferred from homology"/>
<comment type="caution">
    <text evidence="11">The sequence shown here is derived from an EMBL/GenBank/DDBJ whole genome shotgun (WGS) entry which is preliminary data.</text>
</comment>
<feature type="domain" description="Aminotransferase-like plant mobile" evidence="10">
    <location>
        <begin position="283"/>
        <end position="491"/>
    </location>
</feature>
<feature type="compositionally biased region" description="Basic residues" evidence="9">
    <location>
        <begin position="657"/>
        <end position="667"/>
    </location>
</feature>
<accession>A0A2G2YID9</accession>
<dbReference type="PRINTS" id="PR00463">
    <property type="entry name" value="EP450I"/>
</dbReference>